<dbReference type="PANTHER" id="PTHR43791:SF35">
    <property type="entry name" value="MAJOR FACILITATOR SUPERFAMILY (MFS) PROFILE DOMAIN-CONTAINING PROTEIN"/>
    <property type="match status" value="1"/>
</dbReference>
<dbReference type="Pfam" id="PF07690">
    <property type="entry name" value="MFS_1"/>
    <property type="match status" value="1"/>
</dbReference>
<keyword evidence="8" id="KW-1185">Reference proteome</keyword>
<dbReference type="VEuPathDB" id="FungiDB:GLRG_01707"/>
<gene>
    <name evidence="7" type="ORF">GLRG_01707</name>
</gene>
<evidence type="ECO:0000256" key="2">
    <source>
        <dbReference type="ARBA" id="ARBA00022448"/>
    </source>
</evidence>
<evidence type="ECO:0000256" key="4">
    <source>
        <dbReference type="ARBA" id="ARBA00022989"/>
    </source>
</evidence>
<keyword evidence="3 6" id="KW-0812">Transmembrane</keyword>
<dbReference type="InterPro" id="IPR036259">
    <property type="entry name" value="MFS_trans_sf"/>
</dbReference>
<evidence type="ECO:0000256" key="6">
    <source>
        <dbReference type="SAM" id="Phobius"/>
    </source>
</evidence>
<proteinExistence type="predicted"/>
<reference evidence="8" key="1">
    <citation type="journal article" date="2012" name="Nat. Genet.">
        <title>Lifestyle transitions in plant pathogenic Colletotrichum fungi deciphered by genome and transcriptome analyses.</title>
        <authorList>
            <person name="O'Connell R.J."/>
            <person name="Thon M.R."/>
            <person name="Hacquard S."/>
            <person name="Amyotte S.G."/>
            <person name="Kleemann J."/>
            <person name="Torres M.F."/>
            <person name="Damm U."/>
            <person name="Buiate E.A."/>
            <person name="Epstein L."/>
            <person name="Alkan N."/>
            <person name="Altmueller J."/>
            <person name="Alvarado-Balderrama L."/>
            <person name="Bauser C.A."/>
            <person name="Becker C."/>
            <person name="Birren B.W."/>
            <person name="Chen Z."/>
            <person name="Choi J."/>
            <person name="Crouch J.A."/>
            <person name="Duvick J.P."/>
            <person name="Farman M.A."/>
            <person name="Gan P."/>
            <person name="Heiman D."/>
            <person name="Henrissat B."/>
            <person name="Howard R.J."/>
            <person name="Kabbage M."/>
            <person name="Koch C."/>
            <person name="Kracher B."/>
            <person name="Kubo Y."/>
            <person name="Law A.D."/>
            <person name="Lebrun M.-H."/>
            <person name="Lee Y.-H."/>
            <person name="Miyara I."/>
            <person name="Moore N."/>
            <person name="Neumann U."/>
            <person name="Nordstroem K."/>
            <person name="Panaccione D.G."/>
            <person name="Panstruga R."/>
            <person name="Place M."/>
            <person name="Proctor R.H."/>
            <person name="Prusky D."/>
            <person name="Rech G."/>
            <person name="Reinhardt R."/>
            <person name="Rollins J.A."/>
            <person name="Rounsley S."/>
            <person name="Schardl C.L."/>
            <person name="Schwartz D.C."/>
            <person name="Shenoy N."/>
            <person name="Shirasu K."/>
            <person name="Sikhakolli U.R."/>
            <person name="Stueber K."/>
            <person name="Sukno S.A."/>
            <person name="Sweigard J.A."/>
            <person name="Takano Y."/>
            <person name="Takahara H."/>
            <person name="Trail F."/>
            <person name="van der Does H.C."/>
            <person name="Voll L.M."/>
            <person name="Will I."/>
            <person name="Young S."/>
            <person name="Zeng Q."/>
            <person name="Zhang J."/>
            <person name="Zhou S."/>
            <person name="Dickman M.B."/>
            <person name="Schulze-Lefert P."/>
            <person name="Ver Loren van Themaat E."/>
            <person name="Ma L.-J."/>
            <person name="Vaillancourt L.J."/>
        </authorList>
    </citation>
    <scope>NUCLEOTIDE SEQUENCE [LARGE SCALE GENOMIC DNA]</scope>
    <source>
        <strain evidence="8">M1.001 / M2 / FGSC 10212</strain>
    </source>
</reference>
<accession>E3Q933</accession>
<feature type="transmembrane region" description="Helical" evidence="6">
    <location>
        <begin position="12"/>
        <end position="30"/>
    </location>
</feature>
<dbReference type="GO" id="GO:0022857">
    <property type="term" value="F:transmembrane transporter activity"/>
    <property type="evidence" value="ECO:0007669"/>
    <property type="project" value="InterPro"/>
</dbReference>
<keyword evidence="4 6" id="KW-1133">Transmembrane helix</keyword>
<dbReference type="EMBL" id="GG697337">
    <property type="protein sequence ID" value="EFQ27212.1"/>
    <property type="molecule type" value="Genomic_DNA"/>
</dbReference>
<evidence type="ECO:0000256" key="1">
    <source>
        <dbReference type="ARBA" id="ARBA00004141"/>
    </source>
</evidence>
<dbReference type="eggNOG" id="KOG2533">
    <property type="taxonomic scope" value="Eukaryota"/>
</dbReference>
<feature type="transmembrane region" description="Helical" evidence="6">
    <location>
        <begin position="73"/>
        <end position="92"/>
    </location>
</feature>
<dbReference type="GeneID" id="24407072"/>
<evidence type="ECO:0000313" key="8">
    <source>
        <dbReference type="Proteomes" id="UP000008782"/>
    </source>
</evidence>
<keyword evidence="5 6" id="KW-0472">Membrane</keyword>
<feature type="transmembrane region" description="Helical" evidence="6">
    <location>
        <begin position="104"/>
        <end position="123"/>
    </location>
</feature>
<evidence type="ECO:0008006" key="9">
    <source>
        <dbReference type="Google" id="ProtNLM"/>
    </source>
</evidence>
<protein>
    <recommendedName>
        <fullName evidence="9">MFS general substrate transporter</fullName>
    </recommendedName>
</protein>
<dbReference type="InterPro" id="IPR011701">
    <property type="entry name" value="MFS"/>
</dbReference>
<dbReference type="SUPFAM" id="SSF103473">
    <property type="entry name" value="MFS general substrate transporter"/>
    <property type="match status" value="1"/>
</dbReference>
<dbReference type="AlphaFoldDB" id="E3Q933"/>
<dbReference type="RefSeq" id="XP_008091232.1">
    <property type="nucleotide sequence ID" value="XM_008093041.1"/>
</dbReference>
<comment type="subcellular location">
    <subcellularLocation>
        <location evidence="1">Membrane</location>
        <topology evidence="1">Multi-pass membrane protein</topology>
    </subcellularLocation>
</comment>
<dbReference type="PANTHER" id="PTHR43791">
    <property type="entry name" value="PERMEASE-RELATED"/>
    <property type="match status" value="1"/>
</dbReference>
<keyword evidence="2" id="KW-0813">Transport</keyword>
<feature type="transmembrane region" description="Helical" evidence="6">
    <location>
        <begin position="203"/>
        <end position="225"/>
    </location>
</feature>
<dbReference type="OrthoDB" id="6730379at2759"/>
<sequence length="300" mass="33652">MILAQRFLNERVISVIVALWGLCQILTTTYTNYRGLYAQGFCLGLLESGISPMLMLIVGSWYKKDEQASSMGIWYNCTGYVAIFSPLINCGFGKLGSIMPSWRHIFYIISAITIIQGLLLFIIPPPNPIRPKGFSEREQHISVARLRSNNSGVHNTHSKMERVSELGLDPRFWLAYAFTFLCIIANGPISTFVPIIINDFGFSTLNSLLLTMPVAGVLGLVYRFVCTWQNNKRDKAGIVEGYDHAYKDDLTDLKLQRVSNFERDVSSSNDLAFAFELFSASRACLLVLYEIASTEAISLE</sequence>
<dbReference type="GO" id="GO:0016020">
    <property type="term" value="C:membrane"/>
    <property type="evidence" value="ECO:0007669"/>
    <property type="project" value="UniProtKB-SubCell"/>
</dbReference>
<name>E3Q933_COLGM</name>
<dbReference type="Gene3D" id="1.20.1250.20">
    <property type="entry name" value="MFS general substrate transporter like domains"/>
    <property type="match status" value="1"/>
</dbReference>
<dbReference type="HOGENOM" id="CLU_927518_0_0_1"/>
<evidence type="ECO:0000313" key="7">
    <source>
        <dbReference type="EMBL" id="EFQ27212.1"/>
    </source>
</evidence>
<dbReference type="Proteomes" id="UP000008782">
    <property type="component" value="Unassembled WGS sequence"/>
</dbReference>
<evidence type="ECO:0000256" key="3">
    <source>
        <dbReference type="ARBA" id="ARBA00022692"/>
    </source>
</evidence>
<organism evidence="8">
    <name type="scientific">Colletotrichum graminicola (strain M1.001 / M2 / FGSC 10212)</name>
    <name type="common">Maize anthracnose fungus</name>
    <name type="synonym">Glomerella graminicola</name>
    <dbReference type="NCBI Taxonomy" id="645133"/>
    <lineage>
        <taxon>Eukaryota</taxon>
        <taxon>Fungi</taxon>
        <taxon>Dikarya</taxon>
        <taxon>Ascomycota</taxon>
        <taxon>Pezizomycotina</taxon>
        <taxon>Sordariomycetes</taxon>
        <taxon>Hypocreomycetidae</taxon>
        <taxon>Glomerellales</taxon>
        <taxon>Glomerellaceae</taxon>
        <taxon>Colletotrichum</taxon>
        <taxon>Colletotrichum graminicola species complex</taxon>
    </lineage>
</organism>
<evidence type="ECO:0000256" key="5">
    <source>
        <dbReference type="ARBA" id="ARBA00023136"/>
    </source>
</evidence>
<feature type="transmembrane region" description="Helical" evidence="6">
    <location>
        <begin position="36"/>
        <end position="61"/>
    </location>
</feature>
<feature type="transmembrane region" description="Helical" evidence="6">
    <location>
        <begin position="172"/>
        <end position="197"/>
    </location>
</feature>